<reference evidence="2 3" key="1">
    <citation type="submission" date="2021-12" db="EMBL/GenBank/DDBJ databases">
        <title>Genome sequence of Kibdelosporangium philippinense ATCC 49844.</title>
        <authorList>
            <person name="Fedorov E.A."/>
            <person name="Omeragic M."/>
            <person name="Shalygina K.F."/>
            <person name="Maclea K.S."/>
        </authorList>
    </citation>
    <scope>NUCLEOTIDE SEQUENCE [LARGE SCALE GENOMIC DNA]</scope>
    <source>
        <strain evidence="2 3">ATCC 49844</strain>
    </source>
</reference>
<dbReference type="Proteomes" id="UP001521150">
    <property type="component" value="Unassembled WGS sequence"/>
</dbReference>
<comment type="caution">
    <text evidence="2">The sequence shown here is derived from an EMBL/GenBank/DDBJ whole genome shotgun (WGS) entry which is preliminary data.</text>
</comment>
<accession>A0ABS8Z1F5</accession>
<evidence type="ECO:0000313" key="2">
    <source>
        <dbReference type="EMBL" id="MCE7001771.1"/>
    </source>
</evidence>
<dbReference type="Pfam" id="PF14280">
    <property type="entry name" value="DUF4365"/>
    <property type="match status" value="1"/>
</dbReference>
<name>A0ABS8Z1F5_9PSEU</name>
<protein>
    <submittedName>
        <fullName evidence="2">DUF4365 domain-containing protein</fullName>
    </submittedName>
</protein>
<gene>
    <name evidence="2" type="ORF">LWC34_02790</name>
</gene>
<evidence type="ECO:0000313" key="3">
    <source>
        <dbReference type="Proteomes" id="UP001521150"/>
    </source>
</evidence>
<dbReference type="InterPro" id="IPR025375">
    <property type="entry name" value="DUF4365"/>
</dbReference>
<sequence>MLDARNHQGKFGEDYVRALASAAGLLVYQHDLDLDGVDLGFRMPGRTTGVASPCVEAQIKSWSRGEMKQGVSEWHFNGLNEAQFNRIAGDDFTVPRFLFLVRVPSNNMDYVEFTTDGMLLRHLAYYCSLQLETPIEKPDKSRRRPVRVPVANVLTARSLLNLVRSVELAARSTA</sequence>
<proteinExistence type="predicted"/>
<evidence type="ECO:0000259" key="1">
    <source>
        <dbReference type="Pfam" id="PF14280"/>
    </source>
</evidence>
<dbReference type="EMBL" id="JAJVCN010000001">
    <property type="protein sequence ID" value="MCE7001771.1"/>
    <property type="molecule type" value="Genomic_DNA"/>
</dbReference>
<keyword evidence="3" id="KW-1185">Reference proteome</keyword>
<dbReference type="RefSeq" id="WP_233722828.1">
    <property type="nucleotide sequence ID" value="NZ_JAJVCN010000001.1"/>
</dbReference>
<organism evidence="2 3">
    <name type="scientific">Kibdelosporangium philippinense</name>
    <dbReference type="NCBI Taxonomy" id="211113"/>
    <lineage>
        <taxon>Bacteria</taxon>
        <taxon>Bacillati</taxon>
        <taxon>Actinomycetota</taxon>
        <taxon>Actinomycetes</taxon>
        <taxon>Pseudonocardiales</taxon>
        <taxon>Pseudonocardiaceae</taxon>
        <taxon>Kibdelosporangium</taxon>
    </lineage>
</organism>
<feature type="domain" description="DUF4365" evidence="1">
    <location>
        <begin position="10"/>
        <end position="163"/>
    </location>
</feature>